<sequence length="389" mass="42533">MKAVCWHGANHVQVDTVPDPKILNPRDAIVKITSTAICGSDLHLYDGFIPTMEKGDILGHEFMGEVVEVGSGVKNIKVGDRVVVPFTISCGNCFFCNRDLWSLCDNSNPNAWMAEKLMGHSPAGLFGYSHMMGGYAGGQAEYARVPFADVGLFKVPNELTDEQVLFLTDIFPTGYMAAENCRIQPGDIVAVWGCGPVGQFAIKSAFILGAERVIAIDRIPERLRLAESYGGAETINYEEVDPGEVLKEMTGGRGPDAVIDAVGMEAHSMDAMGLYDKVKQAVRLETDRPTVLRQVLLACRKGGNVSIPGVYGGFLNKIPMGAAFNKGLSFRMGQTHVHKYLRPLLELIQQGKIDPSFVITHKLPLEQAPHGYEIFKHKKDNCIKVVLKP</sequence>
<dbReference type="InterPro" id="IPR013149">
    <property type="entry name" value="ADH-like_C"/>
</dbReference>
<evidence type="ECO:0000256" key="3">
    <source>
        <dbReference type="ARBA" id="ARBA00022833"/>
    </source>
</evidence>
<dbReference type="CDD" id="cd08283">
    <property type="entry name" value="FDH_like_1"/>
    <property type="match status" value="1"/>
</dbReference>
<keyword evidence="3 5" id="KW-0862">Zinc</keyword>
<feature type="domain" description="Enoyl reductase (ER)" evidence="6">
    <location>
        <begin position="8"/>
        <end position="387"/>
    </location>
</feature>
<dbReference type="AlphaFoldDB" id="A0A2N6KBV9"/>
<accession>A0A2N6KBV9</accession>
<dbReference type="InterPro" id="IPR011032">
    <property type="entry name" value="GroES-like_sf"/>
</dbReference>
<dbReference type="Pfam" id="PF08240">
    <property type="entry name" value="ADH_N"/>
    <property type="match status" value="1"/>
</dbReference>
<dbReference type="PANTHER" id="PTHR42813:SF2">
    <property type="entry name" value="DEHYDROGENASE, ZINC-CONTAINING, PUTATIVE (AFU_ORTHOLOGUE AFUA_2G02810)-RELATED"/>
    <property type="match status" value="1"/>
</dbReference>
<dbReference type="SUPFAM" id="SSF51735">
    <property type="entry name" value="NAD(P)-binding Rossmann-fold domains"/>
    <property type="match status" value="1"/>
</dbReference>
<dbReference type="SUPFAM" id="SSF50129">
    <property type="entry name" value="GroES-like"/>
    <property type="match status" value="1"/>
</dbReference>
<dbReference type="RefSeq" id="WP_102174499.1">
    <property type="nucleotide sequence ID" value="NZ_NMQA01000266.1"/>
</dbReference>
<organism evidence="7 8">
    <name type="scientific">Fischerella thermalis CCMEE 5268</name>
    <dbReference type="NCBI Taxonomy" id="2019662"/>
    <lineage>
        <taxon>Bacteria</taxon>
        <taxon>Bacillati</taxon>
        <taxon>Cyanobacteriota</taxon>
        <taxon>Cyanophyceae</taxon>
        <taxon>Nostocales</taxon>
        <taxon>Hapalosiphonaceae</taxon>
        <taxon>Fischerella</taxon>
    </lineage>
</organism>
<evidence type="ECO:0000256" key="4">
    <source>
        <dbReference type="ARBA" id="ARBA00023002"/>
    </source>
</evidence>
<comment type="caution">
    <text evidence="7">The sequence shown here is derived from an EMBL/GenBank/DDBJ whole genome shotgun (WGS) entry which is preliminary data.</text>
</comment>
<dbReference type="Pfam" id="PF00107">
    <property type="entry name" value="ADH_zinc_N"/>
    <property type="match status" value="1"/>
</dbReference>
<name>A0A2N6KBV9_9CYAN</name>
<evidence type="ECO:0000256" key="5">
    <source>
        <dbReference type="RuleBase" id="RU361277"/>
    </source>
</evidence>
<dbReference type="Proteomes" id="UP000235025">
    <property type="component" value="Unassembled WGS sequence"/>
</dbReference>
<comment type="similarity">
    <text evidence="5">Belongs to the zinc-containing alcohol dehydrogenase family.</text>
</comment>
<keyword evidence="4" id="KW-0560">Oxidoreductase</keyword>
<dbReference type="InterPro" id="IPR002328">
    <property type="entry name" value="ADH_Zn_CS"/>
</dbReference>
<dbReference type="PROSITE" id="PS00059">
    <property type="entry name" value="ADH_ZINC"/>
    <property type="match status" value="1"/>
</dbReference>
<dbReference type="Gene3D" id="3.40.50.720">
    <property type="entry name" value="NAD(P)-binding Rossmann-like Domain"/>
    <property type="match status" value="1"/>
</dbReference>
<dbReference type="InterPro" id="IPR013154">
    <property type="entry name" value="ADH-like_N"/>
</dbReference>
<dbReference type="GO" id="GO:0016491">
    <property type="term" value="F:oxidoreductase activity"/>
    <property type="evidence" value="ECO:0007669"/>
    <property type="project" value="UniProtKB-KW"/>
</dbReference>
<evidence type="ECO:0000259" key="6">
    <source>
        <dbReference type="SMART" id="SM00829"/>
    </source>
</evidence>
<evidence type="ECO:0000313" key="8">
    <source>
        <dbReference type="Proteomes" id="UP000235025"/>
    </source>
</evidence>
<dbReference type="PANTHER" id="PTHR42813">
    <property type="entry name" value="ZINC-TYPE ALCOHOL DEHYDROGENASE-LIKE"/>
    <property type="match status" value="1"/>
</dbReference>
<dbReference type="GO" id="GO:0008270">
    <property type="term" value="F:zinc ion binding"/>
    <property type="evidence" value="ECO:0007669"/>
    <property type="project" value="InterPro"/>
</dbReference>
<comment type="cofactor">
    <cofactor evidence="1 5">
        <name>Zn(2+)</name>
        <dbReference type="ChEBI" id="CHEBI:29105"/>
    </cofactor>
</comment>
<reference evidence="7 8" key="1">
    <citation type="submission" date="2017-07" db="EMBL/GenBank/DDBJ databases">
        <title>Genomes of Fischerella (Mastigocladus) sp. strains.</title>
        <authorList>
            <person name="Miller S.R."/>
        </authorList>
    </citation>
    <scope>NUCLEOTIDE SEQUENCE [LARGE SCALE GENOMIC DNA]</scope>
    <source>
        <strain evidence="7 8">CCMEE 5268</strain>
    </source>
</reference>
<gene>
    <name evidence="7" type="ORF">CEN50_20150</name>
</gene>
<dbReference type="InterPro" id="IPR020843">
    <property type="entry name" value="ER"/>
</dbReference>
<dbReference type="Gene3D" id="3.90.180.10">
    <property type="entry name" value="Medium-chain alcohol dehydrogenases, catalytic domain"/>
    <property type="match status" value="1"/>
</dbReference>
<protein>
    <submittedName>
        <fullName evidence="7">Glutathione-dependent formaldehyde dehydrogenase</fullName>
    </submittedName>
</protein>
<dbReference type="InterPro" id="IPR036291">
    <property type="entry name" value="NAD(P)-bd_dom_sf"/>
</dbReference>
<evidence type="ECO:0000313" key="7">
    <source>
        <dbReference type="EMBL" id="PLZ96038.1"/>
    </source>
</evidence>
<proteinExistence type="inferred from homology"/>
<dbReference type="SMART" id="SM00829">
    <property type="entry name" value="PKS_ER"/>
    <property type="match status" value="1"/>
</dbReference>
<dbReference type="EMBL" id="NMQA01000266">
    <property type="protein sequence ID" value="PLZ96038.1"/>
    <property type="molecule type" value="Genomic_DNA"/>
</dbReference>
<keyword evidence="2 5" id="KW-0479">Metal-binding</keyword>
<evidence type="ECO:0000256" key="1">
    <source>
        <dbReference type="ARBA" id="ARBA00001947"/>
    </source>
</evidence>
<evidence type="ECO:0000256" key="2">
    <source>
        <dbReference type="ARBA" id="ARBA00022723"/>
    </source>
</evidence>